<dbReference type="EMBL" id="BTRK01000004">
    <property type="protein sequence ID" value="GMR47230.1"/>
    <property type="molecule type" value="Genomic_DNA"/>
</dbReference>
<evidence type="ECO:0000256" key="6">
    <source>
        <dbReference type="ARBA" id="ARBA00023136"/>
    </source>
</evidence>
<keyword evidence="4" id="KW-1133">Transmembrane helix</keyword>
<name>A0AAN5CMV2_9BILA</name>
<dbReference type="Pfam" id="PF01501">
    <property type="entry name" value="Glyco_transf_8"/>
    <property type="match status" value="1"/>
</dbReference>
<feature type="non-terminal residue" evidence="8">
    <location>
        <position position="174"/>
    </location>
</feature>
<evidence type="ECO:0000256" key="4">
    <source>
        <dbReference type="ARBA" id="ARBA00022989"/>
    </source>
</evidence>
<keyword evidence="2" id="KW-0812">Transmembrane</keyword>
<keyword evidence="6" id="KW-0472">Membrane</keyword>
<reference evidence="9" key="1">
    <citation type="submission" date="2022-10" db="EMBL/GenBank/DDBJ databases">
        <title>Genome assembly of Pristionchus species.</title>
        <authorList>
            <person name="Yoshida K."/>
            <person name="Sommer R.J."/>
        </authorList>
    </citation>
    <scope>NUCLEOTIDE SEQUENCE [LARGE SCALE GENOMIC DNA]</scope>
    <source>
        <strain evidence="9">RS5460</strain>
    </source>
</reference>
<dbReference type="GO" id="GO:0015020">
    <property type="term" value="F:glucuronosyltransferase activity"/>
    <property type="evidence" value="ECO:0007669"/>
    <property type="project" value="TreeGrafter"/>
</dbReference>
<dbReference type="GO" id="GO:0000139">
    <property type="term" value="C:Golgi membrane"/>
    <property type="evidence" value="ECO:0007669"/>
    <property type="project" value="UniProtKB-SubCell"/>
</dbReference>
<protein>
    <recommendedName>
        <fullName evidence="10">Glycosyltransferase</fullName>
    </recommendedName>
</protein>
<dbReference type="AlphaFoldDB" id="A0AAN5CMV2"/>
<evidence type="ECO:0000313" key="9">
    <source>
        <dbReference type="Proteomes" id="UP001328107"/>
    </source>
</evidence>
<dbReference type="InterPro" id="IPR002495">
    <property type="entry name" value="Glyco_trans_8"/>
</dbReference>
<evidence type="ECO:0000256" key="7">
    <source>
        <dbReference type="ARBA" id="ARBA00023180"/>
    </source>
</evidence>
<comment type="caution">
    <text evidence="8">The sequence shown here is derived from an EMBL/GenBank/DDBJ whole genome shotgun (WGS) entry which is preliminary data.</text>
</comment>
<evidence type="ECO:0000256" key="2">
    <source>
        <dbReference type="ARBA" id="ARBA00022692"/>
    </source>
</evidence>
<dbReference type="GO" id="GO:0042285">
    <property type="term" value="F:xylosyltransferase activity"/>
    <property type="evidence" value="ECO:0007669"/>
    <property type="project" value="TreeGrafter"/>
</dbReference>
<evidence type="ECO:0000256" key="5">
    <source>
        <dbReference type="ARBA" id="ARBA00023034"/>
    </source>
</evidence>
<dbReference type="InterPro" id="IPR051292">
    <property type="entry name" value="Xyl/GlcA_transferase"/>
</dbReference>
<proteinExistence type="predicted"/>
<evidence type="ECO:0000313" key="8">
    <source>
        <dbReference type="EMBL" id="GMR47230.1"/>
    </source>
</evidence>
<keyword evidence="9" id="KW-1185">Reference proteome</keyword>
<dbReference type="PANTHER" id="PTHR12270:SF25">
    <property type="entry name" value="GLYCOSYLTRANSFERASE-LIKE PROTEIN LARGE"/>
    <property type="match status" value="1"/>
</dbReference>
<keyword evidence="3" id="KW-0735">Signal-anchor</keyword>
<evidence type="ECO:0000256" key="3">
    <source>
        <dbReference type="ARBA" id="ARBA00022968"/>
    </source>
</evidence>
<dbReference type="GO" id="GO:0035269">
    <property type="term" value="P:protein O-linked glycosylation via mannose"/>
    <property type="evidence" value="ECO:0007669"/>
    <property type="project" value="TreeGrafter"/>
</dbReference>
<dbReference type="Gene3D" id="3.90.550.10">
    <property type="entry name" value="Spore Coat Polysaccharide Biosynthesis Protein SpsA, Chain A"/>
    <property type="match status" value="1"/>
</dbReference>
<keyword evidence="5" id="KW-0333">Golgi apparatus</keyword>
<keyword evidence="7" id="KW-0325">Glycoprotein</keyword>
<comment type="subcellular location">
    <subcellularLocation>
        <location evidence="1">Golgi apparatus membrane</location>
        <topology evidence="1">Single-pass type II membrane protein</topology>
    </subcellularLocation>
</comment>
<organism evidence="8 9">
    <name type="scientific">Pristionchus mayeri</name>
    <dbReference type="NCBI Taxonomy" id="1317129"/>
    <lineage>
        <taxon>Eukaryota</taxon>
        <taxon>Metazoa</taxon>
        <taxon>Ecdysozoa</taxon>
        <taxon>Nematoda</taxon>
        <taxon>Chromadorea</taxon>
        <taxon>Rhabditida</taxon>
        <taxon>Rhabditina</taxon>
        <taxon>Diplogasteromorpha</taxon>
        <taxon>Diplogasteroidea</taxon>
        <taxon>Neodiplogasteridae</taxon>
        <taxon>Pristionchus</taxon>
    </lineage>
</organism>
<sequence>FFQTWRLRRLRWSLYELDQAHDSVDFIPTAHRAGNLGYLRMFIHNLLPLYVEKVILMDTDAIILEDIDVLHGYFQKMENQGAYFGASLDMYNRYGIREKLPNTKMGPNVGVVMLDLKRMRETNWDDLWREETMRLLNEFGPPTASEQDTFASLEFSHPSWCYRLPCQYNFQLGE</sequence>
<evidence type="ECO:0000256" key="1">
    <source>
        <dbReference type="ARBA" id="ARBA00004323"/>
    </source>
</evidence>
<dbReference type="SUPFAM" id="SSF53448">
    <property type="entry name" value="Nucleotide-diphospho-sugar transferases"/>
    <property type="match status" value="1"/>
</dbReference>
<dbReference type="PANTHER" id="PTHR12270">
    <property type="entry name" value="GLYCOSYLTRANSFERASE-RELATED"/>
    <property type="match status" value="1"/>
</dbReference>
<feature type="non-terminal residue" evidence="8">
    <location>
        <position position="1"/>
    </location>
</feature>
<gene>
    <name evidence="8" type="ORF">PMAYCL1PPCAC_17425</name>
</gene>
<accession>A0AAN5CMV2</accession>
<dbReference type="Proteomes" id="UP001328107">
    <property type="component" value="Unassembled WGS sequence"/>
</dbReference>
<dbReference type="InterPro" id="IPR029044">
    <property type="entry name" value="Nucleotide-diphossugar_trans"/>
</dbReference>
<evidence type="ECO:0008006" key="10">
    <source>
        <dbReference type="Google" id="ProtNLM"/>
    </source>
</evidence>